<dbReference type="Proteomes" id="UP000259030">
    <property type="component" value="Chromosome"/>
</dbReference>
<protein>
    <recommendedName>
        <fullName evidence="1">DUF6884 domain-containing protein</fullName>
    </recommendedName>
</protein>
<sequence length="191" mass="21162">MYTGAQHRQIVKGMVLLRAQQDVNSEMKIISAGYGLIDPDCVIAPYNVTFNEMKSRDAAAWSRKLQIHEHLNQAIQAFDLVVFLLGEGYLRSAHFPLESRTDQSFLFLASAGSAKWLPQHAAKQAVMCLGNPEARRFRYGLVGLKGFLFVQLARTVVQDPAVLQAWFDDPQKAIDGLDKVAKAAVSQTSSP</sequence>
<evidence type="ECO:0000313" key="3">
    <source>
        <dbReference type="Proteomes" id="UP000259030"/>
    </source>
</evidence>
<organism evidence="2 3">
    <name type="scientific">Deinococcus ficus</name>
    <dbReference type="NCBI Taxonomy" id="317577"/>
    <lineage>
        <taxon>Bacteria</taxon>
        <taxon>Thermotogati</taxon>
        <taxon>Deinococcota</taxon>
        <taxon>Deinococci</taxon>
        <taxon>Deinococcales</taxon>
        <taxon>Deinococcaceae</taxon>
        <taxon>Deinococcus</taxon>
    </lineage>
</organism>
<proteinExistence type="predicted"/>
<feature type="domain" description="DUF6884" evidence="1">
    <location>
        <begin position="20"/>
        <end position="104"/>
    </location>
</feature>
<evidence type="ECO:0000259" key="1">
    <source>
        <dbReference type="Pfam" id="PF21818"/>
    </source>
</evidence>
<dbReference type="EMBL" id="CP021081">
    <property type="protein sequence ID" value="ASN81366.1"/>
    <property type="molecule type" value="Genomic_DNA"/>
</dbReference>
<reference evidence="2 3" key="1">
    <citation type="submission" date="2017-05" db="EMBL/GenBank/DDBJ databases">
        <title>The complete genome sequence of Deinococcus ficus isolated from the rhizosphere of the Ficus religiosa L. in Taiwan.</title>
        <authorList>
            <person name="Wu K.-M."/>
            <person name="Liao T.-L."/>
            <person name="Liu Y.-M."/>
            <person name="Young C.-C."/>
            <person name="Tsai S.-F."/>
        </authorList>
    </citation>
    <scope>NUCLEOTIDE SEQUENCE [LARGE SCALE GENOMIC DNA]</scope>
    <source>
        <strain evidence="2 3">CC-FR2-10</strain>
    </source>
</reference>
<keyword evidence="3" id="KW-1185">Reference proteome</keyword>
<name>A0A221SXN6_9DEIO</name>
<dbReference type="Pfam" id="PF21818">
    <property type="entry name" value="DUF6884"/>
    <property type="match status" value="1"/>
</dbReference>
<dbReference type="InterPro" id="IPR049251">
    <property type="entry name" value="DUF6884"/>
</dbReference>
<dbReference type="KEGG" id="dfc:DFI_10380"/>
<evidence type="ECO:0000313" key="2">
    <source>
        <dbReference type="EMBL" id="ASN81366.1"/>
    </source>
</evidence>
<gene>
    <name evidence="2" type="ORF">DFI_10380</name>
</gene>
<dbReference type="AlphaFoldDB" id="A0A221SXN6"/>
<accession>A0A221SXN6</accession>